<dbReference type="RefSeq" id="WP_203915595.1">
    <property type="nucleotide sequence ID" value="NZ_BONZ01000001.1"/>
</dbReference>
<evidence type="ECO:0000313" key="4">
    <source>
        <dbReference type="EMBL" id="GIH11863.1"/>
    </source>
</evidence>
<reference evidence="4" key="1">
    <citation type="submission" date="2021-01" db="EMBL/GenBank/DDBJ databases">
        <title>Whole genome shotgun sequence of Rugosimonospora africana NBRC 104875.</title>
        <authorList>
            <person name="Komaki H."/>
            <person name="Tamura T."/>
        </authorList>
    </citation>
    <scope>NUCLEOTIDE SEQUENCE</scope>
    <source>
        <strain evidence="4">NBRC 104875</strain>
    </source>
</reference>
<evidence type="ECO:0008006" key="6">
    <source>
        <dbReference type="Google" id="ProtNLM"/>
    </source>
</evidence>
<evidence type="ECO:0000313" key="5">
    <source>
        <dbReference type="Proteomes" id="UP000642748"/>
    </source>
</evidence>
<evidence type="ECO:0000259" key="3">
    <source>
        <dbReference type="Pfam" id="PF22725"/>
    </source>
</evidence>
<dbReference type="Pfam" id="PF22725">
    <property type="entry name" value="GFO_IDH_MocA_C3"/>
    <property type="match status" value="1"/>
</dbReference>
<name>A0A8J3VN60_9ACTN</name>
<dbReference type="InterPro" id="IPR055170">
    <property type="entry name" value="GFO_IDH_MocA-like_dom"/>
</dbReference>
<feature type="domain" description="Gfo/Idh/MocA-like oxidoreductase N-terminal" evidence="2">
    <location>
        <begin position="29"/>
        <end position="152"/>
    </location>
</feature>
<dbReference type="SUPFAM" id="SSF51735">
    <property type="entry name" value="NAD(P)-binding Rossmann-fold domains"/>
    <property type="match status" value="1"/>
</dbReference>
<dbReference type="Gene3D" id="3.40.50.720">
    <property type="entry name" value="NAD(P)-binding Rossmann-like Domain"/>
    <property type="match status" value="1"/>
</dbReference>
<organism evidence="4 5">
    <name type="scientific">Rugosimonospora africana</name>
    <dbReference type="NCBI Taxonomy" id="556532"/>
    <lineage>
        <taxon>Bacteria</taxon>
        <taxon>Bacillati</taxon>
        <taxon>Actinomycetota</taxon>
        <taxon>Actinomycetes</taxon>
        <taxon>Micromonosporales</taxon>
        <taxon>Micromonosporaceae</taxon>
        <taxon>Rugosimonospora</taxon>
    </lineage>
</organism>
<dbReference type="InterPro" id="IPR000683">
    <property type="entry name" value="Gfo/Idh/MocA-like_OxRdtase_N"/>
</dbReference>
<dbReference type="InterPro" id="IPR050463">
    <property type="entry name" value="Gfo/Idh/MocA_oxidrdct_glycsds"/>
</dbReference>
<dbReference type="PANTHER" id="PTHR43818">
    <property type="entry name" value="BCDNA.GH03377"/>
    <property type="match status" value="1"/>
</dbReference>
<dbReference type="Proteomes" id="UP000642748">
    <property type="component" value="Unassembled WGS sequence"/>
</dbReference>
<protein>
    <recommendedName>
        <fullName evidence="6">Dehydrogenase</fullName>
    </recommendedName>
</protein>
<gene>
    <name evidence="4" type="ORF">Raf01_00350</name>
</gene>
<dbReference type="SUPFAM" id="SSF55347">
    <property type="entry name" value="Glyceraldehyde-3-phosphate dehydrogenase-like, C-terminal domain"/>
    <property type="match status" value="1"/>
</dbReference>
<dbReference type="Gene3D" id="3.30.360.10">
    <property type="entry name" value="Dihydrodipicolinate Reductase, domain 2"/>
    <property type="match status" value="1"/>
</dbReference>
<accession>A0A8J3VN60</accession>
<sequence>MSTDPTSTDPVTQIFAAPARPAFEWPRRLRVGLVGCGGQALRNLLPALGWAPAEVVATCDVIPERAESYARHAGASRWYSDYEKLLTDDEVEAVLLCTGYLPDGSPRYPDQAVAAVEAGRHVWLEKPPAARTADIERMAAAARTHDRQIAVGLMKMFSTVATTVREVIQRPEFGAPTTVTLRDPEMLPTRADMADLSKLTYLLDHLVHPVSLLHRLFGPVRRVAVERAPNGGAVFLMSFASGPVGSLHMPWGQSGTSPMERLEVVGEGANVVAEAGLHITYYRPGHRGAGLPYGQGADYSTAAGEAPLRWAQDGYSGQPYNMNHFYQGYTPELIHFTQSIVEGRPVAVGHLGDAWHVVRFFEACRQLEDGFLELDRVADPARCPQAQPVLVGPA</sequence>
<dbReference type="PANTHER" id="PTHR43818:SF11">
    <property type="entry name" value="BCDNA.GH03377"/>
    <property type="match status" value="1"/>
</dbReference>
<dbReference type="GO" id="GO:0016491">
    <property type="term" value="F:oxidoreductase activity"/>
    <property type="evidence" value="ECO:0007669"/>
    <property type="project" value="UniProtKB-KW"/>
</dbReference>
<dbReference type="EMBL" id="BONZ01000001">
    <property type="protein sequence ID" value="GIH11863.1"/>
    <property type="molecule type" value="Genomic_DNA"/>
</dbReference>
<dbReference type="Pfam" id="PF01408">
    <property type="entry name" value="GFO_IDH_MocA"/>
    <property type="match status" value="1"/>
</dbReference>
<dbReference type="AlphaFoldDB" id="A0A8J3VN60"/>
<dbReference type="GO" id="GO:0000166">
    <property type="term" value="F:nucleotide binding"/>
    <property type="evidence" value="ECO:0007669"/>
    <property type="project" value="InterPro"/>
</dbReference>
<evidence type="ECO:0000259" key="2">
    <source>
        <dbReference type="Pfam" id="PF01408"/>
    </source>
</evidence>
<keyword evidence="5" id="KW-1185">Reference proteome</keyword>
<proteinExistence type="predicted"/>
<dbReference type="InterPro" id="IPR036291">
    <property type="entry name" value="NAD(P)-bd_dom_sf"/>
</dbReference>
<feature type="domain" description="GFO/IDH/MocA-like oxidoreductase" evidence="3">
    <location>
        <begin position="163"/>
        <end position="269"/>
    </location>
</feature>
<evidence type="ECO:0000256" key="1">
    <source>
        <dbReference type="ARBA" id="ARBA00023002"/>
    </source>
</evidence>
<comment type="caution">
    <text evidence="4">The sequence shown here is derived from an EMBL/GenBank/DDBJ whole genome shotgun (WGS) entry which is preliminary data.</text>
</comment>
<keyword evidence="1" id="KW-0560">Oxidoreductase</keyword>